<dbReference type="AlphaFoldDB" id="A0A067ME09"/>
<keyword evidence="5" id="KW-0539">Nucleus</keyword>
<dbReference type="OrthoDB" id="3255420at2759"/>
<organism evidence="6 7">
    <name type="scientific">Botryobasidium botryosum (strain FD-172 SS1)</name>
    <dbReference type="NCBI Taxonomy" id="930990"/>
    <lineage>
        <taxon>Eukaryota</taxon>
        <taxon>Fungi</taxon>
        <taxon>Dikarya</taxon>
        <taxon>Basidiomycota</taxon>
        <taxon>Agaricomycotina</taxon>
        <taxon>Agaricomycetes</taxon>
        <taxon>Cantharellales</taxon>
        <taxon>Botryobasidiaceae</taxon>
        <taxon>Botryobasidium</taxon>
    </lineage>
</organism>
<comment type="similarity">
    <text evidence="2">Belongs to the SNF5 family.</text>
</comment>
<evidence type="ECO:0000313" key="7">
    <source>
        <dbReference type="Proteomes" id="UP000027195"/>
    </source>
</evidence>
<evidence type="ECO:0000256" key="2">
    <source>
        <dbReference type="ARBA" id="ARBA00010239"/>
    </source>
</evidence>
<dbReference type="PANTHER" id="PTHR10019">
    <property type="entry name" value="SNF5"/>
    <property type="match status" value="1"/>
</dbReference>
<protein>
    <recommendedName>
        <fullName evidence="8">SNF5-domain-containing protein</fullName>
    </recommendedName>
</protein>
<name>A0A067ME09_BOTB1</name>
<evidence type="ECO:0000256" key="3">
    <source>
        <dbReference type="ARBA" id="ARBA00023015"/>
    </source>
</evidence>
<keyword evidence="4" id="KW-0804">Transcription</keyword>
<evidence type="ECO:0000256" key="1">
    <source>
        <dbReference type="ARBA" id="ARBA00004123"/>
    </source>
</evidence>
<reference evidence="7" key="1">
    <citation type="journal article" date="2014" name="Proc. Natl. Acad. Sci. U.S.A.">
        <title>Extensive sampling of basidiomycete genomes demonstrates inadequacy of the white-rot/brown-rot paradigm for wood decay fungi.</title>
        <authorList>
            <person name="Riley R."/>
            <person name="Salamov A.A."/>
            <person name="Brown D.W."/>
            <person name="Nagy L.G."/>
            <person name="Floudas D."/>
            <person name="Held B.W."/>
            <person name="Levasseur A."/>
            <person name="Lombard V."/>
            <person name="Morin E."/>
            <person name="Otillar R."/>
            <person name="Lindquist E.A."/>
            <person name="Sun H."/>
            <person name="LaButti K.M."/>
            <person name="Schmutz J."/>
            <person name="Jabbour D."/>
            <person name="Luo H."/>
            <person name="Baker S.E."/>
            <person name="Pisabarro A.G."/>
            <person name="Walton J.D."/>
            <person name="Blanchette R.A."/>
            <person name="Henrissat B."/>
            <person name="Martin F."/>
            <person name="Cullen D."/>
            <person name="Hibbett D.S."/>
            <person name="Grigoriev I.V."/>
        </authorList>
    </citation>
    <scope>NUCLEOTIDE SEQUENCE [LARGE SCALE GENOMIC DNA]</scope>
    <source>
        <strain evidence="7">FD-172 SS1</strain>
    </source>
</reference>
<keyword evidence="3" id="KW-0805">Transcription regulation</keyword>
<dbReference type="STRING" id="930990.A0A067ME09"/>
<gene>
    <name evidence="6" type="ORF">BOTBODRAFT_110948</name>
</gene>
<evidence type="ECO:0008006" key="8">
    <source>
        <dbReference type="Google" id="ProtNLM"/>
    </source>
</evidence>
<keyword evidence="7" id="KW-1185">Reference proteome</keyword>
<evidence type="ECO:0000256" key="4">
    <source>
        <dbReference type="ARBA" id="ARBA00023163"/>
    </source>
</evidence>
<dbReference type="InParanoid" id="A0A067ME09"/>
<comment type="subcellular location">
    <subcellularLocation>
        <location evidence="1">Nucleus</location>
    </subcellularLocation>
</comment>
<evidence type="ECO:0000256" key="5">
    <source>
        <dbReference type="ARBA" id="ARBA00023242"/>
    </source>
</evidence>
<feature type="non-terminal residue" evidence="6">
    <location>
        <position position="221"/>
    </location>
</feature>
<accession>A0A067ME09</accession>
<dbReference type="InterPro" id="IPR006939">
    <property type="entry name" value="SNF5"/>
</dbReference>
<dbReference type="Pfam" id="PF04855">
    <property type="entry name" value="SNF5"/>
    <property type="match status" value="1"/>
</dbReference>
<dbReference type="GO" id="GO:0000228">
    <property type="term" value="C:nuclear chromosome"/>
    <property type="evidence" value="ECO:0007669"/>
    <property type="project" value="InterPro"/>
</dbReference>
<proteinExistence type="inferred from homology"/>
<sequence>MLVPIRIDIDFDHYRLRETFVWNLNDPVVTPELFAEITCEDLELPTQCVSQFVTQLKQQLADFQTHVTDKKRKYAEDGEDGHVKSEVVDIDITVGSMSLVDQFEWDVNDPNNSPEGFAEVYAADLGLSGEFKTAIAHDIREQVQLYHKSLFLVGHPFDGTPVLDDDLRMAFLAPVTSVTRTVDEAQAFTPLLNILTEAEMERIEKEREKELKRKKRQTRGR</sequence>
<dbReference type="EMBL" id="KL198041">
    <property type="protein sequence ID" value="KDQ13789.1"/>
    <property type="molecule type" value="Genomic_DNA"/>
</dbReference>
<dbReference type="Proteomes" id="UP000027195">
    <property type="component" value="Unassembled WGS sequence"/>
</dbReference>
<dbReference type="GO" id="GO:0006338">
    <property type="term" value="P:chromatin remodeling"/>
    <property type="evidence" value="ECO:0007669"/>
    <property type="project" value="InterPro"/>
</dbReference>
<dbReference type="HOGENOM" id="CLU_1258779_0_0_1"/>
<evidence type="ECO:0000313" key="6">
    <source>
        <dbReference type="EMBL" id="KDQ13789.1"/>
    </source>
</evidence>